<evidence type="ECO:0000256" key="1">
    <source>
        <dbReference type="ARBA" id="ARBA00023015"/>
    </source>
</evidence>
<feature type="compositionally biased region" description="Low complexity" evidence="4">
    <location>
        <begin position="372"/>
        <end position="406"/>
    </location>
</feature>
<feature type="compositionally biased region" description="Polar residues" evidence="4">
    <location>
        <begin position="125"/>
        <end position="136"/>
    </location>
</feature>
<dbReference type="GO" id="GO:0016586">
    <property type="term" value="C:RSC-type complex"/>
    <property type="evidence" value="ECO:0007669"/>
    <property type="project" value="TreeGrafter"/>
</dbReference>
<evidence type="ECO:0000313" key="6">
    <source>
        <dbReference type="Proteomes" id="UP000242146"/>
    </source>
</evidence>
<keyword evidence="3" id="KW-0539">Nucleus</keyword>
<protein>
    <submittedName>
        <fullName evidence="5">Uncharacterized protein</fullName>
    </submittedName>
</protein>
<dbReference type="InterPro" id="IPR052406">
    <property type="entry name" value="Chromatin_Remodeling_Comp"/>
</dbReference>
<evidence type="ECO:0000256" key="3">
    <source>
        <dbReference type="ARBA" id="ARBA00023242"/>
    </source>
</evidence>
<feature type="region of interest" description="Disordered" evidence="4">
    <location>
        <begin position="525"/>
        <end position="553"/>
    </location>
</feature>
<dbReference type="OrthoDB" id="10594808at2759"/>
<feature type="region of interest" description="Disordered" evidence="4">
    <location>
        <begin position="98"/>
        <end position="136"/>
    </location>
</feature>
<dbReference type="PANTHER" id="PTHR22970">
    <property type="entry name" value="AT-RICH INTERACTIVE DOMAIN-CONTAINING PROTEIN 2"/>
    <property type="match status" value="1"/>
</dbReference>
<proteinExistence type="predicted"/>
<dbReference type="Proteomes" id="UP000242146">
    <property type="component" value="Unassembled WGS sequence"/>
</dbReference>
<keyword evidence="2" id="KW-0804">Transcription</keyword>
<keyword evidence="1" id="KW-0805">Transcription regulation</keyword>
<organism evidence="5 6">
    <name type="scientific">Hesseltinella vesiculosa</name>
    <dbReference type="NCBI Taxonomy" id="101127"/>
    <lineage>
        <taxon>Eukaryota</taxon>
        <taxon>Fungi</taxon>
        <taxon>Fungi incertae sedis</taxon>
        <taxon>Mucoromycota</taxon>
        <taxon>Mucoromycotina</taxon>
        <taxon>Mucoromycetes</taxon>
        <taxon>Mucorales</taxon>
        <taxon>Cunninghamellaceae</taxon>
        <taxon>Hesseltinella</taxon>
    </lineage>
</organism>
<feature type="region of interest" description="Disordered" evidence="4">
    <location>
        <begin position="366"/>
        <end position="413"/>
    </location>
</feature>
<dbReference type="EMBL" id="MCGT01000005">
    <property type="protein sequence ID" value="ORX59644.1"/>
    <property type="molecule type" value="Genomic_DNA"/>
</dbReference>
<name>A0A1X2GRG7_9FUNG</name>
<feature type="compositionally biased region" description="Low complexity" evidence="4">
    <location>
        <begin position="105"/>
        <end position="115"/>
    </location>
</feature>
<sequence length="671" mass="72507">MSGDIRSRKRKRTLPPTSPKQPKISHTPVNPTPSKTAIQEDTKQKILFALRFGEDPAIEKALDSLLDLSFEQPWAMSLNKTPLLLDLLLDHTKPYFDQCPPTPSPASASGPTASPTSPPTPVSTNESIDTTLDLTSPSTGATHDWLQIMKIDDDAHALPILSDHAILPAESSKELDRAKKIVYIIANYRQLQEELYALASRDRLLDTLLCLLTTKPLPNLDALCLSIVEGVAPFMALAGPDDPWIPCLTRLAMAHDHDVARLAIRSLTMIGTCDLNQLFLTTQPDLMQTVTRYLLSSNDALAGVAMEYLCQQLAPTGSIWRDHTLQQEQQIGDVVGLLVHKIVAPSFFFTPKILPTALLDEKEDGSSVPALSMTPSSPGAGSTSSTSSMCMTPTTPSNNSNATTPAKQPAPGLAVDTASLSTSVPTPMIPDLTHYATLEEPYRCLGWLKDNFEATLNDDDQGLSLEDVYALYATRFAVKKALPLHLFYPVLKMSFRKITIHGLMVRGLQIRMTILHDCSAAPTPLAPPSTPIGPSSPTAFSFPSSSSPSPSTADPLAILDSPPCIDSLFAFPTGVHPVEPTISMTLPQPARSQQEWLAVLDSSSSAMPPMAEVTGLALIAAHLLRILSEDGPQQRFLPYKPCLDLLATQQPVLAPMLHPILTNIGSSPPCT</sequence>
<feature type="compositionally biased region" description="Low complexity" evidence="4">
    <location>
        <begin position="532"/>
        <end position="553"/>
    </location>
</feature>
<evidence type="ECO:0000256" key="4">
    <source>
        <dbReference type="SAM" id="MobiDB-lite"/>
    </source>
</evidence>
<reference evidence="5 6" key="1">
    <citation type="submission" date="2016-07" db="EMBL/GenBank/DDBJ databases">
        <title>Pervasive Adenine N6-methylation of Active Genes in Fungi.</title>
        <authorList>
            <consortium name="DOE Joint Genome Institute"/>
            <person name="Mondo S.J."/>
            <person name="Dannebaum R.O."/>
            <person name="Kuo R.C."/>
            <person name="Labutti K."/>
            <person name="Haridas S."/>
            <person name="Kuo A."/>
            <person name="Salamov A."/>
            <person name="Ahrendt S.R."/>
            <person name="Lipzen A."/>
            <person name="Sullivan W."/>
            <person name="Andreopoulos W.B."/>
            <person name="Clum A."/>
            <person name="Lindquist E."/>
            <person name="Daum C."/>
            <person name="Ramamoorthy G.K."/>
            <person name="Gryganskyi A."/>
            <person name="Culley D."/>
            <person name="Magnuson J.K."/>
            <person name="James T.Y."/>
            <person name="O'Malley M.A."/>
            <person name="Stajich J.E."/>
            <person name="Spatafora J.W."/>
            <person name="Visel A."/>
            <person name="Grigoriev I.V."/>
        </authorList>
    </citation>
    <scope>NUCLEOTIDE SEQUENCE [LARGE SCALE GENOMIC DNA]</scope>
    <source>
        <strain evidence="5 6">NRRL 3301</strain>
    </source>
</reference>
<feature type="compositionally biased region" description="Polar residues" evidence="4">
    <location>
        <begin position="27"/>
        <end position="37"/>
    </location>
</feature>
<accession>A0A1X2GRG7</accession>
<keyword evidence="6" id="KW-1185">Reference proteome</keyword>
<comment type="caution">
    <text evidence="5">The sequence shown here is derived from an EMBL/GenBank/DDBJ whole genome shotgun (WGS) entry which is preliminary data.</text>
</comment>
<dbReference type="AlphaFoldDB" id="A0A1X2GRG7"/>
<evidence type="ECO:0000256" key="2">
    <source>
        <dbReference type="ARBA" id="ARBA00023163"/>
    </source>
</evidence>
<feature type="region of interest" description="Disordered" evidence="4">
    <location>
        <begin position="1"/>
        <end position="38"/>
    </location>
</feature>
<dbReference type="PANTHER" id="PTHR22970:SF14">
    <property type="entry name" value="AT-RICH INTERACTIVE DOMAIN-CONTAINING PROTEIN 2"/>
    <property type="match status" value="1"/>
</dbReference>
<evidence type="ECO:0000313" key="5">
    <source>
        <dbReference type="EMBL" id="ORX59644.1"/>
    </source>
</evidence>
<gene>
    <name evidence="5" type="ORF">DM01DRAFT_1189923</name>
</gene>